<dbReference type="AlphaFoldDB" id="A0A0D2F7A9"/>
<dbReference type="InterPro" id="IPR011009">
    <property type="entry name" value="Kinase-like_dom_sf"/>
</dbReference>
<evidence type="ECO:0000313" key="3">
    <source>
        <dbReference type="Proteomes" id="UP000054266"/>
    </source>
</evidence>
<keyword evidence="3" id="KW-1185">Reference proteome</keyword>
<organism evidence="2 3">
    <name type="scientific">Phialophora macrospora</name>
    <dbReference type="NCBI Taxonomy" id="1851006"/>
    <lineage>
        <taxon>Eukaryota</taxon>
        <taxon>Fungi</taxon>
        <taxon>Dikarya</taxon>
        <taxon>Ascomycota</taxon>
        <taxon>Pezizomycotina</taxon>
        <taxon>Eurotiomycetes</taxon>
        <taxon>Chaetothyriomycetidae</taxon>
        <taxon>Chaetothyriales</taxon>
        <taxon>Herpotrichiellaceae</taxon>
        <taxon>Phialophora</taxon>
    </lineage>
</organism>
<name>A0A0D2F7A9_9EURO</name>
<evidence type="ECO:0000256" key="1">
    <source>
        <dbReference type="SAM" id="MobiDB-lite"/>
    </source>
</evidence>
<feature type="compositionally biased region" description="Polar residues" evidence="1">
    <location>
        <begin position="1"/>
        <end position="11"/>
    </location>
</feature>
<dbReference type="Proteomes" id="UP000054266">
    <property type="component" value="Unassembled WGS sequence"/>
</dbReference>
<dbReference type="HOGENOM" id="CLU_1065590_0_0_1"/>
<dbReference type="EMBL" id="KN846963">
    <property type="protein sequence ID" value="KIW62840.1"/>
    <property type="molecule type" value="Genomic_DNA"/>
</dbReference>
<protein>
    <recommendedName>
        <fullName evidence="4">Aminoglycoside phosphotransferase domain-containing protein</fullName>
    </recommendedName>
</protein>
<evidence type="ECO:0000313" key="2">
    <source>
        <dbReference type="EMBL" id="KIW62840.1"/>
    </source>
</evidence>
<proteinExistence type="predicted"/>
<evidence type="ECO:0008006" key="4">
    <source>
        <dbReference type="Google" id="ProtNLM"/>
    </source>
</evidence>
<dbReference type="STRING" id="5601.A0A0D2F7A9"/>
<feature type="region of interest" description="Disordered" evidence="1">
    <location>
        <begin position="1"/>
        <end position="41"/>
    </location>
</feature>
<reference evidence="2 3" key="1">
    <citation type="submission" date="2015-01" db="EMBL/GenBank/DDBJ databases">
        <title>The Genome Sequence of Capronia semiimmersa CBS27337.</title>
        <authorList>
            <consortium name="The Broad Institute Genomics Platform"/>
            <person name="Cuomo C."/>
            <person name="de Hoog S."/>
            <person name="Gorbushina A."/>
            <person name="Stielow B."/>
            <person name="Teixiera M."/>
            <person name="Abouelleil A."/>
            <person name="Chapman S.B."/>
            <person name="Priest M."/>
            <person name="Young S.K."/>
            <person name="Wortman J."/>
            <person name="Nusbaum C."/>
            <person name="Birren B."/>
        </authorList>
    </citation>
    <scope>NUCLEOTIDE SEQUENCE [LARGE SCALE GENOMIC DNA]</scope>
    <source>
        <strain evidence="2 3">CBS 27337</strain>
    </source>
</reference>
<accession>A0A0D2F7A9</accession>
<dbReference type="SUPFAM" id="SSF56112">
    <property type="entry name" value="Protein kinase-like (PK-like)"/>
    <property type="match status" value="1"/>
</dbReference>
<gene>
    <name evidence="2" type="ORF">PV04_10970</name>
</gene>
<sequence length="261" mass="29571">MQGSMTPSNQIPLDETTLKRRLSDNGSVEHTQEPRASLRPSEAAALNQRVLRKLHRFLADNPEVDLLSLFPTDYSTRLKLRINEPSAWGKEASQLSKQAAKERSKDDIRFQIDCSCPAEEIYPLSPSIQHLVTAGNRPFDGSEVSHRLSELLWKCEVIYQGPIPQTRTVFQLGSEAVIKVISNAHDYTEYTTLQYLERVSPEFPAPKPLGVLRIGHLSFIIATYIPGRSLQDVWPALTRDQKLSIKDKLQQIVSTLRSIRR</sequence>